<comment type="caution">
    <text evidence="1">The sequence shown here is derived from an EMBL/GenBank/DDBJ whole genome shotgun (WGS) entry which is preliminary data.</text>
</comment>
<evidence type="ECO:0008006" key="3">
    <source>
        <dbReference type="Google" id="ProtNLM"/>
    </source>
</evidence>
<accession>A0A6M0CFB0</accession>
<evidence type="ECO:0000313" key="2">
    <source>
        <dbReference type="Proteomes" id="UP000474296"/>
    </source>
</evidence>
<name>A0A6M0CFB0_9FLAO</name>
<dbReference type="RefSeq" id="WP_164029810.1">
    <property type="nucleotide sequence ID" value="NZ_JAABOQ010000002.1"/>
</dbReference>
<dbReference type="AlphaFoldDB" id="A0A6M0CFB0"/>
<keyword evidence="2" id="KW-1185">Reference proteome</keyword>
<proteinExistence type="predicted"/>
<evidence type="ECO:0000313" key="1">
    <source>
        <dbReference type="EMBL" id="NER16538.1"/>
    </source>
</evidence>
<dbReference type="EMBL" id="JAABOQ010000002">
    <property type="protein sequence ID" value="NER16538.1"/>
    <property type="molecule type" value="Genomic_DNA"/>
</dbReference>
<reference evidence="1 2" key="1">
    <citation type="submission" date="2020-01" db="EMBL/GenBank/DDBJ databases">
        <title>Spongiivirga citrea KCTC 32990T.</title>
        <authorList>
            <person name="Wang G."/>
        </authorList>
    </citation>
    <scope>NUCLEOTIDE SEQUENCE [LARGE SCALE GENOMIC DNA]</scope>
    <source>
        <strain evidence="1 2">KCTC 32990</strain>
    </source>
</reference>
<dbReference type="Proteomes" id="UP000474296">
    <property type="component" value="Unassembled WGS sequence"/>
</dbReference>
<gene>
    <name evidence="1" type="ORF">GWK10_04915</name>
</gene>
<protein>
    <recommendedName>
        <fullName evidence="3">Glycosyl transferase family 28 C-terminal domain-containing protein</fullName>
    </recommendedName>
</protein>
<organism evidence="1 2">
    <name type="scientific">Spongiivirga citrea</name>
    <dbReference type="NCBI Taxonomy" id="1481457"/>
    <lineage>
        <taxon>Bacteria</taxon>
        <taxon>Pseudomonadati</taxon>
        <taxon>Bacteroidota</taxon>
        <taxon>Flavobacteriia</taxon>
        <taxon>Flavobacteriales</taxon>
        <taxon>Flavobacteriaceae</taxon>
        <taxon>Spongiivirga</taxon>
    </lineage>
</organism>
<sequence>MNVFYVRGHGLGHLTRTVKLIKTLDIESEDVLLITASKFTSYFSEFTIVLIDSSQNDLSTIIIDIIDKYNCKSFYVDTFPLGINGELIDVYKKKPKLDYHYVSRVLKWDFYLDTINTIYQPTFRTTFLIEHLYPDHYNWIKNVSIKLRIISLTTFKPNKQTKIFDKPYSLIIHSGGKEDLSKLCHFALSHPASKSMRLVVFSQVKIRLNHPAFIFMNVSYPVCQYFKYAHHIYTAGGFNLVHELTNYKHKHTIIPVSRKFDDQKFRKLHT</sequence>